<evidence type="ECO:0000256" key="7">
    <source>
        <dbReference type="ARBA" id="ARBA00023049"/>
    </source>
</evidence>
<dbReference type="InterPro" id="IPR008754">
    <property type="entry name" value="Peptidase_M43"/>
</dbReference>
<evidence type="ECO:0000256" key="8">
    <source>
        <dbReference type="ARBA" id="ARBA00023157"/>
    </source>
</evidence>
<keyword evidence="2" id="KW-0645">Protease</keyword>
<evidence type="ECO:0000256" key="9">
    <source>
        <dbReference type="SAM" id="SignalP"/>
    </source>
</evidence>
<evidence type="ECO:0000259" key="10">
    <source>
        <dbReference type="Pfam" id="PF05572"/>
    </source>
</evidence>
<protein>
    <recommendedName>
        <fullName evidence="10">Peptidase M43 pregnancy-associated plasma-A domain-containing protein</fullName>
    </recommendedName>
</protein>
<dbReference type="OrthoDB" id="536211at2759"/>
<evidence type="ECO:0000256" key="3">
    <source>
        <dbReference type="ARBA" id="ARBA00022723"/>
    </source>
</evidence>
<comment type="similarity">
    <text evidence="1">Belongs to the peptidase M43B family.</text>
</comment>
<dbReference type="GO" id="GO:0008237">
    <property type="term" value="F:metallopeptidase activity"/>
    <property type="evidence" value="ECO:0007669"/>
    <property type="project" value="UniProtKB-KW"/>
</dbReference>
<evidence type="ECO:0000256" key="5">
    <source>
        <dbReference type="ARBA" id="ARBA00022801"/>
    </source>
</evidence>
<dbReference type="GeneID" id="54581839"/>
<evidence type="ECO:0000256" key="1">
    <source>
        <dbReference type="ARBA" id="ARBA00008721"/>
    </source>
</evidence>
<feature type="domain" description="Peptidase M43 pregnancy-associated plasma-A" evidence="10">
    <location>
        <begin position="193"/>
        <end position="232"/>
    </location>
</feature>
<dbReference type="Proteomes" id="UP000800094">
    <property type="component" value="Unassembled WGS sequence"/>
</dbReference>
<dbReference type="GO" id="GO:0006508">
    <property type="term" value="P:proteolysis"/>
    <property type="evidence" value="ECO:0007669"/>
    <property type="project" value="UniProtKB-KW"/>
</dbReference>
<evidence type="ECO:0000313" key="11">
    <source>
        <dbReference type="EMBL" id="KAF2252567.1"/>
    </source>
</evidence>
<evidence type="ECO:0000256" key="4">
    <source>
        <dbReference type="ARBA" id="ARBA00022729"/>
    </source>
</evidence>
<dbReference type="RefSeq" id="XP_033687571.1">
    <property type="nucleotide sequence ID" value="XM_033828509.1"/>
</dbReference>
<keyword evidence="8" id="KW-1015">Disulfide bond</keyword>
<feature type="signal peptide" evidence="9">
    <location>
        <begin position="1"/>
        <end position="16"/>
    </location>
</feature>
<organism evidence="11 12">
    <name type="scientific">Trematosphaeria pertusa</name>
    <dbReference type="NCBI Taxonomy" id="390896"/>
    <lineage>
        <taxon>Eukaryota</taxon>
        <taxon>Fungi</taxon>
        <taxon>Dikarya</taxon>
        <taxon>Ascomycota</taxon>
        <taxon>Pezizomycotina</taxon>
        <taxon>Dothideomycetes</taxon>
        <taxon>Pleosporomycetidae</taxon>
        <taxon>Pleosporales</taxon>
        <taxon>Massarineae</taxon>
        <taxon>Trematosphaeriaceae</taxon>
        <taxon>Trematosphaeria</taxon>
    </lineage>
</organism>
<keyword evidence="7" id="KW-0482">Metalloprotease</keyword>
<evidence type="ECO:0000256" key="2">
    <source>
        <dbReference type="ARBA" id="ARBA00022670"/>
    </source>
</evidence>
<dbReference type="Pfam" id="PF05572">
    <property type="entry name" value="Peptidase_M43"/>
    <property type="match status" value="1"/>
</dbReference>
<keyword evidence="3" id="KW-0479">Metal-binding</keyword>
<keyword evidence="5" id="KW-0378">Hydrolase</keyword>
<feature type="chain" id="PRO_5025436730" description="Peptidase M43 pregnancy-associated plasma-A domain-containing protein" evidence="9">
    <location>
        <begin position="17"/>
        <end position="260"/>
    </location>
</feature>
<sequence length="260" mass="28147">MKPLLLLNALLSASSAMVFPRQTTHLGGNSTRELKNCQQPDDAFLQLTEQLEAEEGDGTALVPRADVEIETYIHVIAAGKKVEDGWVSDESITQQMHVINAAFAKRGLHFTHAGTTHTLSKDLAIITAGEPISRLGTQLRQGGYDALNLYIVKDMPGNVAGDCTFPVPNPGPAFPNDGCRFNWDTLPPRSNGRVVIHEIGHWLGLLHTFQEGVVNPTCTTGHGDRVKDTPIHLRPKGLGCGRVSTCPGKGSDPVHNYMSE</sequence>
<dbReference type="InterPro" id="IPR024079">
    <property type="entry name" value="MetalloPept_cat_dom_sf"/>
</dbReference>
<gene>
    <name evidence="11" type="ORF">BU26DRAFT_517165</name>
</gene>
<evidence type="ECO:0000313" key="12">
    <source>
        <dbReference type="Proteomes" id="UP000800094"/>
    </source>
</evidence>
<dbReference type="AlphaFoldDB" id="A0A6A6IQT0"/>
<dbReference type="PANTHER" id="PTHR47466">
    <property type="match status" value="1"/>
</dbReference>
<dbReference type="SUPFAM" id="SSF55486">
    <property type="entry name" value="Metalloproteases ('zincins'), catalytic domain"/>
    <property type="match status" value="1"/>
</dbReference>
<keyword evidence="12" id="KW-1185">Reference proteome</keyword>
<dbReference type="PANTHER" id="PTHR47466:SF1">
    <property type="entry name" value="METALLOPROTEASE MEP1 (AFU_ORTHOLOGUE AFUA_1G07730)-RELATED"/>
    <property type="match status" value="1"/>
</dbReference>
<keyword evidence="4 9" id="KW-0732">Signal</keyword>
<evidence type="ECO:0000256" key="6">
    <source>
        <dbReference type="ARBA" id="ARBA00022833"/>
    </source>
</evidence>
<proteinExistence type="inferred from homology"/>
<dbReference type="GO" id="GO:0046872">
    <property type="term" value="F:metal ion binding"/>
    <property type="evidence" value="ECO:0007669"/>
    <property type="project" value="UniProtKB-KW"/>
</dbReference>
<name>A0A6A6IQT0_9PLEO</name>
<dbReference type="Gene3D" id="3.40.390.10">
    <property type="entry name" value="Collagenase (Catalytic Domain)"/>
    <property type="match status" value="1"/>
</dbReference>
<accession>A0A6A6IQT0</accession>
<dbReference type="EMBL" id="ML987192">
    <property type="protein sequence ID" value="KAF2252567.1"/>
    <property type="molecule type" value="Genomic_DNA"/>
</dbReference>
<reference evidence="11" key="1">
    <citation type="journal article" date="2020" name="Stud. Mycol.">
        <title>101 Dothideomycetes genomes: a test case for predicting lifestyles and emergence of pathogens.</title>
        <authorList>
            <person name="Haridas S."/>
            <person name="Albert R."/>
            <person name="Binder M."/>
            <person name="Bloem J."/>
            <person name="Labutti K."/>
            <person name="Salamov A."/>
            <person name="Andreopoulos B."/>
            <person name="Baker S."/>
            <person name="Barry K."/>
            <person name="Bills G."/>
            <person name="Bluhm B."/>
            <person name="Cannon C."/>
            <person name="Castanera R."/>
            <person name="Culley D."/>
            <person name="Daum C."/>
            <person name="Ezra D."/>
            <person name="Gonzalez J."/>
            <person name="Henrissat B."/>
            <person name="Kuo A."/>
            <person name="Liang C."/>
            <person name="Lipzen A."/>
            <person name="Lutzoni F."/>
            <person name="Magnuson J."/>
            <person name="Mondo S."/>
            <person name="Nolan M."/>
            <person name="Ohm R."/>
            <person name="Pangilinan J."/>
            <person name="Park H.-J."/>
            <person name="Ramirez L."/>
            <person name="Alfaro M."/>
            <person name="Sun H."/>
            <person name="Tritt A."/>
            <person name="Yoshinaga Y."/>
            <person name="Zwiers L.-H."/>
            <person name="Turgeon B."/>
            <person name="Goodwin S."/>
            <person name="Spatafora J."/>
            <person name="Crous P."/>
            <person name="Grigoriev I."/>
        </authorList>
    </citation>
    <scope>NUCLEOTIDE SEQUENCE</scope>
    <source>
        <strain evidence="11">CBS 122368</strain>
    </source>
</reference>
<keyword evidence="6" id="KW-0862">Zinc</keyword>